<feature type="region of interest" description="Disordered" evidence="7">
    <location>
        <begin position="973"/>
        <end position="993"/>
    </location>
</feature>
<dbReference type="Proteomes" id="UP000287972">
    <property type="component" value="Unassembled WGS sequence"/>
</dbReference>
<feature type="compositionally biased region" description="Basic and acidic residues" evidence="7">
    <location>
        <begin position="977"/>
        <end position="993"/>
    </location>
</feature>
<dbReference type="InterPro" id="IPR036291">
    <property type="entry name" value="NAD(P)-bd_dom_sf"/>
</dbReference>
<keyword evidence="11" id="KW-1185">Reference proteome</keyword>
<evidence type="ECO:0000256" key="4">
    <source>
        <dbReference type="ARBA" id="ARBA00022692"/>
    </source>
</evidence>
<evidence type="ECO:0000313" key="10">
    <source>
        <dbReference type="EMBL" id="RSL88574.1"/>
    </source>
</evidence>
<feature type="transmembrane region" description="Helical" evidence="8">
    <location>
        <begin position="592"/>
        <end position="611"/>
    </location>
</feature>
<organism evidence="10 11">
    <name type="scientific">Fusarium floridanum</name>
    <dbReference type="NCBI Taxonomy" id="1325733"/>
    <lineage>
        <taxon>Eukaryota</taxon>
        <taxon>Fungi</taxon>
        <taxon>Dikarya</taxon>
        <taxon>Ascomycota</taxon>
        <taxon>Pezizomycotina</taxon>
        <taxon>Sordariomycetes</taxon>
        <taxon>Hypocreomycetidae</taxon>
        <taxon>Hypocreales</taxon>
        <taxon>Nectriaceae</taxon>
        <taxon>Fusarium</taxon>
        <taxon>Fusarium solani species complex</taxon>
    </lineage>
</organism>
<dbReference type="PANTHER" id="PTHR48022:SF72">
    <property type="entry name" value="MAJOR FACILITATOR SUPERFAMILY (MFS) PROFILE DOMAIN-CONTAINING PROTEIN-RELATED"/>
    <property type="match status" value="1"/>
</dbReference>
<feature type="transmembrane region" description="Helical" evidence="8">
    <location>
        <begin position="680"/>
        <end position="702"/>
    </location>
</feature>
<feature type="transmembrane region" description="Helical" evidence="8">
    <location>
        <begin position="766"/>
        <end position="785"/>
    </location>
</feature>
<feature type="transmembrane region" description="Helical" evidence="8">
    <location>
        <begin position="872"/>
        <end position="893"/>
    </location>
</feature>
<dbReference type="Gene3D" id="3.40.50.720">
    <property type="entry name" value="NAD(P)-binding Rossmann-like Domain"/>
    <property type="match status" value="1"/>
</dbReference>
<dbReference type="NCBIfam" id="TIGR00879">
    <property type="entry name" value="SP"/>
    <property type="match status" value="1"/>
</dbReference>
<evidence type="ECO:0000256" key="5">
    <source>
        <dbReference type="ARBA" id="ARBA00022989"/>
    </source>
</evidence>
<dbReference type="InterPro" id="IPR036259">
    <property type="entry name" value="MFS_trans_sf"/>
</dbReference>
<dbReference type="Pfam" id="PF06441">
    <property type="entry name" value="EHN"/>
    <property type="match status" value="1"/>
</dbReference>
<dbReference type="InterPro" id="IPR020846">
    <property type="entry name" value="MFS_dom"/>
</dbReference>
<feature type="transmembrane region" description="Helical" evidence="8">
    <location>
        <begin position="563"/>
        <end position="583"/>
    </location>
</feature>
<keyword evidence="5 8" id="KW-1133">Transmembrane helix</keyword>
<dbReference type="InterPro" id="IPR003663">
    <property type="entry name" value="Sugar/inositol_transpt"/>
</dbReference>
<sequence>MSQLCVPQEQSLKLNQPVPLSVRFDKGLIETTRQKLDLARYPSEQSDFGLNDWSQGAKVAQVQQLARYWRDEYDWAKQERYVNETFNHYLVKIQVPGYGPLVLHFTHAKSASSSAIPLLFSHGWPGSFIEASKVVSRLSTPEDPTDPSFHVVAPSIPGFGFSPTPTKSGVGPEITARAFKILMTDVIGYKWFVTQGGDFGSFITRSMVIQFPEVVRAQHLNMFPVPPPTLWSAPLAYLRWRLSGVLYSDFEHEALHIRKNFELDQSGYLEQQRTRPQTLGFALGDSPIGLLAWFVEKFHDWGHVAEAFDPDTVITLVVMHWIQGATPGLRFYREAFGSRREAEKTFETYIGCPTGVSMYAKEQLHCPKDWAQQAANIQYWRDWPSMGLGEATAKLLAEHGVNIALVSRSKDKLKNMRDEITSKFSGVKVAVYPVDIQDQNRVENAVKSAISDLDQIDILINNAGLALGAPARFWELPIDQVAQMSGTKINGVMFTTHTVLNLLRMTDYTHGKLFLGKSLQFGITVCCLAAFILFGYEQGVFGPILQNQDWLELFNRPSDSQTGIIVACYNLGCMVGCLVAFIVGERTGRRRAIWIAMTFVVIGTTLQATSFHVAHLVVGRIITGIGTGLKTATVPMYQSELCTPTSRGRLVSAEVLFVGVGIVFAYWFNFGMSFVGGPIAWRLPIALQALFAVLVIILVFALPESPRWLFNHGREAEAIETLCAVNDMQPTDEFIQSERAAILQAIEAETRGTIFKRDKNRTGYRVFLAWLIQLVNQISGINMVVYYIPTVLEENVGMTVQRSQIIGGCIQMMFMFGSILPSLALDRMGRRKTMLWGCFGLGTCMLFISALLSQSDGGKTDRGLSFASASVAFFFLYQLIFGMSVNCVPWVYVPELLPLEARTKGSAIGIAWKAYLIFMATNYAFIPMIYFLFPETSNLRLEDIDQIFSTGGDPVKVARKIKADARTGAALDAEMGNESKDTGEIETVEKTNV</sequence>
<dbReference type="InterPro" id="IPR050360">
    <property type="entry name" value="MFS_Sugar_Transporters"/>
</dbReference>
<gene>
    <name evidence="10" type="ORF">CEP51_001654</name>
</gene>
<dbReference type="PROSITE" id="PS00217">
    <property type="entry name" value="SUGAR_TRANSPORT_2"/>
    <property type="match status" value="1"/>
</dbReference>
<comment type="subcellular location">
    <subcellularLocation>
        <location evidence="1">Membrane</location>
        <topology evidence="1">Multi-pass membrane protein</topology>
    </subcellularLocation>
</comment>
<evidence type="ECO:0000256" key="2">
    <source>
        <dbReference type="ARBA" id="ARBA00010992"/>
    </source>
</evidence>
<comment type="caution">
    <text evidence="10">The sequence shown here is derived from an EMBL/GenBank/DDBJ whole genome shotgun (WGS) entry which is preliminary data.</text>
</comment>
<dbReference type="Gene3D" id="3.40.50.1820">
    <property type="entry name" value="alpha/beta hydrolase"/>
    <property type="match status" value="1"/>
</dbReference>
<comment type="similarity">
    <text evidence="2">Belongs to the major facilitator superfamily. Sugar transporter (TC 2.A.1.1) family.</text>
</comment>
<feature type="transmembrane region" description="Helical" evidence="8">
    <location>
        <begin position="834"/>
        <end position="852"/>
    </location>
</feature>
<dbReference type="InterPro" id="IPR010497">
    <property type="entry name" value="Epoxide_hydro_N"/>
</dbReference>
<dbReference type="InterPro" id="IPR002347">
    <property type="entry name" value="SDR_fam"/>
</dbReference>
<dbReference type="GO" id="GO:0016020">
    <property type="term" value="C:membrane"/>
    <property type="evidence" value="ECO:0007669"/>
    <property type="project" value="UniProtKB-SubCell"/>
</dbReference>
<dbReference type="Gene3D" id="1.20.1250.20">
    <property type="entry name" value="MFS general substrate transporter like domains"/>
    <property type="match status" value="1"/>
</dbReference>
<evidence type="ECO:0000259" key="9">
    <source>
        <dbReference type="PROSITE" id="PS50850"/>
    </source>
</evidence>
<proteinExistence type="inferred from homology"/>
<dbReference type="Pfam" id="PF00106">
    <property type="entry name" value="adh_short"/>
    <property type="match status" value="1"/>
</dbReference>
<feature type="transmembrane region" description="Helical" evidence="8">
    <location>
        <begin position="514"/>
        <end position="536"/>
    </location>
</feature>
<evidence type="ECO:0000256" key="7">
    <source>
        <dbReference type="SAM" id="MobiDB-lite"/>
    </source>
</evidence>
<evidence type="ECO:0000256" key="1">
    <source>
        <dbReference type="ARBA" id="ARBA00004141"/>
    </source>
</evidence>
<evidence type="ECO:0000256" key="8">
    <source>
        <dbReference type="SAM" id="Phobius"/>
    </source>
</evidence>
<dbReference type="InterPro" id="IPR005828">
    <property type="entry name" value="MFS_sugar_transport-like"/>
</dbReference>
<dbReference type="EMBL" id="NKCL01000022">
    <property type="protein sequence ID" value="RSL88574.1"/>
    <property type="molecule type" value="Genomic_DNA"/>
</dbReference>
<dbReference type="InterPro" id="IPR029058">
    <property type="entry name" value="AB_hydrolase_fold"/>
</dbReference>
<keyword evidence="4 8" id="KW-0812">Transmembrane</keyword>
<dbReference type="SUPFAM" id="SSF103473">
    <property type="entry name" value="MFS general substrate transporter"/>
    <property type="match status" value="1"/>
</dbReference>
<accession>A0A428SFP2</accession>
<feature type="transmembrane region" description="Helical" evidence="8">
    <location>
        <begin position="805"/>
        <end position="825"/>
    </location>
</feature>
<dbReference type="InterPro" id="IPR005829">
    <property type="entry name" value="Sugar_transporter_CS"/>
</dbReference>
<dbReference type="SUPFAM" id="SSF53474">
    <property type="entry name" value="alpha/beta-Hydrolases"/>
    <property type="match status" value="1"/>
</dbReference>
<dbReference type="PROSITE" id="PS50850">
    <property type="entry name" value="MFS"/>
    <property type="match status" value="1"/>
</dbReference>
<dbReference type="PRINTS" id="PR00171">
    <property type="entry name" value="SUGRTRNSPORT"/>
</dbReference>
<dbReference type="PANTHER" id="PTHR48022">
    <property type="entry name" value="PLASTIDIC GLUCOSE TRANSPORTER 4"/>
    <property type="match status" value="1"/>
</dbReference>
<feature type="transmembrane region" description="Helical" evidence="8">
    <location>
        <begin position="649"/>
        <end position="668"/>
    </location>
</feature>
<dbReference type="AlphaFoldDB" id="A0A428SFP2"/>
<evidence type="ECO:0000256" key="3">
    <source>
        <dbReference type="ARBA" id="ARBA00022448"/>
    </source>
</evidence>
<evidence type="ECO:0000313" key="11">
    <source>
        <dbReference type="Proteomes" id="UP000287972"/>
    </source>
</evidence>
<feature type="transmembrane region" description="Helical" evidence="8">
    <location>
        <begin position="914"/>
        <end position="933"/>
    </location>
</feature>
<keyword evidence="3" id="KW-0813">Transport</keyword>
<feature type="domain" description="Major facilitator superfamily (MFS) profile" evidence="9">
    <location>
        <begin position="523"/>
        <end position="993"/>
    </location>
</feature>
<feature type="transmembrane region" description="Helical" evidence="8">
    <location>
        <begin position="617"/>
        <end position="637"/>
    </location>
</feature>
<evidence type="ECO:0000256" key="6">
    <source>
        <dbReference type="ARBA" id="ARBA00023136"/>
    </source>
</evidence>
<dbReference type="Pfam" id="PF00083">
    <property type="entry name" value="Sugar_tr"/>
    <property type="match status" value="1"/>
</dbReference>
<protein>
    <recommendedName>
        <fullName evidence="9">Major facilitator superfamily (MFS) profile domain-containing protein</fullName>
    </recommendedName>
</protein>
<name>A0A428SFP2_9HYPO</name>
<dbReference type="SUPFAM" id="SSF51735">
    <property type="entry name" value="NAD(P)-binding Rossmann-fold domains"/>
    <property type="match status" value="1"/>
</dbReference>
<dbReference type="GO" id="GO:0005351">
    <property type="term" value="F:carbohydrate:proton symporter activity"/>
    <property type="evidence" value="ECO:0007669"/>
    <property type="project" value="TreeGrafter"/>
</dbReference>
<keyword evidence="6 8" id="KW-0472">Membrane</keyword>
<reference evidence="10 11" key="1">
    <citation type="submission" date="2017-06" db="EMBL/GenBank/DDBJ databases">
        <title>Comparative genomic analysis of Ambrosia Fusariam Clade fungi.</title>
        <authorList>
            <person name="Stajich J.E."/>
            <person name="Carrillo J."/>
            <person name="Kijimoto T."/>
            <person name="Eskalen A."/>
            <person name="O'Donnell K."/>
            <person name="Kasson M."/>
        </authorList>
    </citation>
    <scope>NUCLEOTIDE SEQUENCE [LARGE SCALE GENOMIC DNA]</scope>
    <source>
        <strain evidence="10 11">NRRL62606</strain>
    </source>
</reference>